<evidence type="ECO:0000313" key="2">
    <source>
        <dbReference type="EMBL" id="KAJ8376870.1"/>
    </source>
</evidence>
<organism evidence="2 3">
    <name type="scientific">Synaphobranchus kaupii</name>
    <name type="common">Kaup's arrowtooth eel</name>
    <dbReference type="NCBI Taxonomy" id="118154"/>
    <lineage>
        <taxon>Eukaryota</taxon>
        <taxon>Metazoa</taxon>
        <taxon>Chordata</taxon>
        <taxon>Craniata</taxon>
        <taxon>Vertebrata</taxon>
        <taxon>Euteleostomi</taxon>
        <taxon>Actinopterygii</taxon>
        <taxon>Neopterygii</taxon>
        <taxon>Teleostei</taxon>
        <taxon>Anguilliformes</taxon>
        <taxon>Synaphobranchidae</taxon>
        <taxon>Synaphobranchus</taxon>
    </lineage>
</organism>
<name>A0A9Q1G7K8_SYNKA</name>
<dbReference type="EMBL" id="JAINUF010000002">
    <property type="protein sequence ID" value="KAJ8376870.1"/>
    <property type="molecule type" value="Genomic_DNA"/>
</dbReference>
<dbReference type="Proteomes" id="UP001152622">
    <property type="component" value="Chromosome 2"/>
</dbReference>
<dbReference type="AlphaFoldDB" id="A0A9Q1G7K8"/>
<sequence>MGREHQKTIKFGGLNYFTESTICCVYAEIKEFKLKTGRHAGRRTGRRTSPRLGPRVGACEAGRTWRRPGADPARGEQT</sequence>
<proteinExistence type="predicted"/>
<feature type="region of interest" description="Disordered" evidence="1">
    <location>
        <begin position="37"/>
        <end position="78"/>
    </location>
</feature>
<evidence type="ECO:0000256" key="1">
    <source>
        <dbReference type="SAM" id="MobiDB-lite"/>
    </source>
</evidence>
<keyword evidence="3" id="KW-1185">Reference proteome</keyword>
<feature type="compositionally biased region" description="Basic residues" evidence="1">
    <location>
        <begin position="37"/>
        <end position="49"/>
    </location>
</feature>
<protein>
    <submittedName>
        <fullName evidence="2">Uncharacterized protein</fullName>
    </submittedName>
</protein>
<comment type="caution">
    <text evidence="2">The sequence shown here is derived from an EMBL/GenBank/DDBJ whole genome shotgun (WGS) entry which is preliminary data.</text>
</comment>
<evidence type="ECO:0000313" key="3">
    <source>
        <dbReference type="Proteomes" id="UP001152622"/>
    </source>
</evidence>
<reference evidence="2" key="1">
    <citation type="journal article" date="2023" name="Science">
        <title>Genome structures resolve the early diversification of teleost fishes.</title>
        <authorList>
            <person name="Parey E."/>
            <person name="Louis A."/>
            <person name="Montfort J."/>
            <person name="Bouchez O."/>
            <person name="Roques C."/>
            <person name="Iampietro C."/>
            <person name="Lluch J."/>
            <person name="Castinel A."/>
            <person name="Donnadieu C."/>
            <person name="Desvignes T."/>
            <person name="Floi Bucao C."/>
            <person name="Jouanno E."/>
            <person name="Wen M."/>
            <person name="Mejri S."/>
            <person name="Dirks R."/>
            <person name="Jansen H."/>
            <person name="Henkel C."/>
            <person name="Chen W.J."/>
            <person name="Zahm M."/>
            <person name="Cabau C."/>
            <person name="Klopp C."/>
            <person name="Thompson A.W."/>
            <person name="Robinson-Rechavi M."/>
            <person name="Braasch I."/>
            <person name="Lecointre G."/>
            <person name="Bobe J."/>
            <person name="Postlethwait J.H."/>
            <person name="Berthelot C."/>
            <person name="Roest Crollius H."/>
            <person name="Guiguen Y."/>
        </authorList>
    </citation>
    <scope>NUCLEOTIDE SEQUENCE</scope>
    <source>
        <strain evidence="2">WJC10195</strain>
    </source>
</reference>
<accession>A0A9Q1G7K8</accession>
<gene>
    <name evidence="2" type="ORF">SKAU_G00074500</name>
</gene>